<sequence length="110" mass="12585">MIKVHKEHSDILLVKLEIKEASLENSDAFKAEMIKLYDKYKKPIAVDMSRVEYIDSSFLGAIVSAFKHLISFKAEVVLVALSKDITNLFTLTRLDKVFKIYSSFDDVPKN</sequence>
<dbReference type="NCBIfam" id="TIGR00377">
    <property type="entry name" value="ant_ant_sig"/>
    <property type="match status" value="1"/>
</dbReference>
<dbReference type="SUPFAM" id="SSF52091">
    <property type="entry name" value="SpoIIaa-like"/>
    <property type="match status" value="1"/>
</dbReference>
<dbReference type="Gene3D" id="3.30.750.24">
    <property type="entry name" value="STAS domain"/>
    <property type="match status" value="1"/>
</dbReference>
<comment type="similarity">
    <text evidence="1 2">Belongs to the anti-sigma-factor antagonist family.</text>
</comment>
<dbReference type="InterPro" id="IPR036513">
    <property type="entry name" value="STAS_dom_sf"/>
</dbReference>
<dbReference type="CDD" id="cd07043">
    <property type="entry name" value="STAS_anti-anti-sigma_factors"/>
    <property type="match status" value="1"/>
</dbReference>
<proteinExistence type="inferred from homology"/>
<gene>
    <name evidence="4" type="ORF">ACFSYC_08165</name>
</gene>
<evidence type="ECO:0000256" key="1">
    <source>
        <dbReference type="ARBA" id="ARBA00009013"/>
    </source>
</evidence>
<dbReference type="InterPro" id="IPR003658">
    <property type="entry name" value="Anti-sigma_ant"/>
</dbReference>
<dbReference type="Pfam" id="PF01740">
    <property type="entry name" value="STAS"/>
    <property type="match status" value="1"/>
</dbReference>
<keyword evidence="5" id="KW-1185">Reference proteome</keyword>
<feature type="domain" description="STAS" evidence="3">
    <location>
        <begin position="25"/>
        <end position="110"/>
    </location>
</feature>
<dbReference type="InterPro" id="IPR002645">
    <property type="entry name" value="STAS_dom"/>
</dbReference>
<evidence type="ECO:0000313" key="5">
    <source>
        <dbReference type="Proteomes" id="UP001597601"/>
    </source>
</evidence>
<dbReference type="EMBL" id="JBHUON010000007">
    <property type="protein sequence ID" value="MFD2864661.1"/>
    <property type="molecule type" value="Genomic_DNA"/>
</dbReference>
<dbReference type="PANTHER" id="PTHR33495:SF2">
    <property type="entry name" value="ANTI-SIGMA FACTOR ANTAGONIST TM_1081-RELATED"/>
    <property type="match status" value="1"/>
</dbReference>
<organism evidence="4 5">
    <name type="scientific">Mucilaginibacter antarcticus</name>
    <dbReference type="NCBI Taxonomy" id="1855725"/>
    <lineage>
        <taxon>Bacteria</taxon>
        <taxon>Pseudomonadati</taxon>
        <taxon>Bacteroidota</taxon>
        <taxon>Sphingobacteriia</taxon>
        <taxon>Sphingobacteriales</taxon>
        <taxon>Sphingobacteriaceae</taxon>
        <taxon>Mucilaginibacter</taxon>
    </lineage>
</organism>
<evidence type="ECO:0000313" key="4">
    <source>
        <dbReference type="EMBL" id="MFD2864661.1"/>
    </source>
</evidence>
<comment type="caution">
    <text evidence="4">The sequence shown here is derived from an EMBL/GenBank/DDBJ whole genome shotgun (WGS) entry which is preliminary data.</text>
</comment>
<protein>
    <recommendedName>
        <fullName evidence="2">Anti-sigma factor antagonist</fullName>
    </recommendedName>
</protein>
<accession>A0ABW5XPB2</accession>
<dbReference type="RefSeq" id="WP_377125531.1">
    <property type="nucleotide sequence ID" value="NZ_JBHUHN010000001.1"/>
</dbReference>
<dbReference type="PANTHER" id="PTHR33495">
    <property type="entry name" value="ANTI-SIGMA FACTOR ANTAGONIST TM_1081-RELATED-RELATED"/>
    <property type="match status" value="1"/>
</dbReference>
<dbReference type="Proteomes" id="UP001597601">
    <property type="component" value="Unassembled WGS sequence"/>
</dbReference>
<dbReference type="PROSITE" id="PS50801">
    <property type="entry name" value="STAS"/>
    <property type="match status" value="1"/>
</dbReference>
<reference evidence="5" key="1">
    <citation type="journal article" date="2019" name="Int. J. Syst. Evol. Microbiol.">
        <title>The Global Catalogue of Microorganisms (GCM) 10K type strain sequencing project: providing services to taxonomists for standard genome sequencing and annotation.</title>
        <authorList>
            <consortium name="The Broad Institute Genomics Platform"/>
            <consortium name="The Broad Institute Genome Sequencing Center for Infectious Disease"/>
            <person name="Wu L."/>
            <person name="Ma J."/>
        </authorList>
    </citation>
    <scope>NUCLEOTIDE SEQUENCE [LARGE SCALE GENOMIC DNA]</scope>
    <source>
        <strain evidence="5">KCTC 52232</strain>
    </source>
</reference>
<evidence type="ECO:0000256" key="2">
    <source>
        <dbReference type="RuleBase" id="RU003749"/>
    </source>
</evidence>
<evidence type="ECO:0000259" key="3">
    <source>
        <dbReference type="PROSITE" id="PS50801"/>
    </source>
</evidence>
<name>A0ABW5XPB2_9SPHI</name>